<reference evidence="1" key="1">
    <citation type="submission" date="2023-05" db="EMBL/GenBank/DDBJ databases">
        <authorList>
            <consortium name="ELIXIR-Norway"/>
        </authorList>
    </citation>
    <scope>NUCLEOTIDE SEQUENCE</scope>
</reference>
<evidence type="ECO:0000313" key="2">
    <source>
        <dbReference type="Proteomes" id="UP001162501"/>
    </source>
</evidence>
<dbReference type="Proteomes" id="UP001162501">
    <property type="component" value="Chromosome 11"/>
</dbReference>
<gene>
    <name evidence="1" type="ORF">MRATA1EN22A_LOCUS2842</name>
</gene>
<name>A0AC59Y7W9_RANTA</name>
<accession>A0AC59Y7W9</accession>
<proteinExistence type="predicted"/>
<dbReference type="EMBL" id="OX596095">
    <property type="protein sequence ID" value="CAM9462266.1"/>
    <property type="molecule type" value="Genomic_DNA"/>
</dbReference>
<reference evidence="1" key="2">
    <citation type="submission" date="2025-03" db="EMBL/GenBank/DDBJ databases">
        <authorList>
            <consortium name="ELIXIR-Norway"/>
            <consortium name="Elixir Norway"/>
        </authorList>
    </citation>
    <scope>NUCLEOTIDE SEQUENCE</scope>
</reference>
<organism evidence="1 2">
    <name type="scientific">Rangifer tarandus platyrhynchus</name>
    <name type="common">Svalbard reindeer</name>
    <dbReference type="NCBI Taxonomy" id="3082113"/>
    <lineage>
        <taxon>Eukaryota</taxon>
        <taxon>Metazoa</taxon>
        <taxon>Chordata</taxon>
        <taxon>Craniata</taxon>
        <taxon>Vertebrata</taxon>
        <taxon>Euteleostomi</taxon>
        <taxon>Mammalia</taxon>
        <taxon>Eutheria</taxon>
        <taxon>Laurasiatheria</taxon>
        <taxon>Artiodactyla</taxon>
        <taxon>Ruminantia</taxon>
        <taxon>Pecora</taxon>
        <taxon>Cervidae</taxon>
        <taxon>Odocoileinae</taxon>
        <taxon>Rangifer</taxon>
    </lineage>
</organism>
<evidence type="ECO:0000313" key="1">
    <source>
        <dbReference type="EMBL" id="CAM9462266.1"/>
    </source>
</evidence>
<sequence>METSSTETALWTQMGCLLSHHRDNQRLHQEAPERTAPREEELCDPQPGRPSLFQQSGDASAEGSTASNRCETHPFPPGSNKRAKPPETALCFHPAQLE</sequence>
<protein>
    <submittedName>
        <fullName evidence="1">Uncharacterized protein</fullName>
    </submittedName>
</protein>